<feature type="transmembrane region" description="Helical" evidence="1">
    <location>
        <begin position="105"/>
        <end position="124"/>
    </location>
</feature>
<dbReference type="AlphaFoldDB" id="A0A917CY15"/>
<feature type="transmembrane region" description="Helical" evidence="1">
    <location>
        <begin position="267"/>
        <end position="292"/>
    </location>
</feature>
<gene>
    <name evidence="2" type="ORF">GCM10010912_52380</name>
</gene>
<dbReference type="Pfam" id="PF14264">
    <property type="entry name" value="Glucos_trans_II"/>
    <property type="match status" value="1"/>
</dbReference>
<organism evidence="2 3">
    <name type="scientific">Paenibacillus albidus</name>
    <dbReference type="NCBI Taxonomy" id="2041023"/>
    <lineage>
        <taxon>Bacteria</taxon>
        <taxon>Bacillati</taxon>
        <taxon>Bacillota</taxon>
        <taxon>Bacilli</taxon>
        <taxon>Bacillales</taxon>
        <taxon>Paenibacillaceae</taxon>
        <taxon>Paenibacillus</taxon>
    </lineage>
</organism>
<comment type="caution">
    <text evidence="2">The sequence shown here is derived from an EMBL/GenBank/DDBJ whole genome shotgun (WGS) entry which is preliminary data.</text>
</comment>
<dbReference type="RefSeq" id="WP_189030131.1">
    <property type="nucleotide sequence ID" value="NZ_BMKR01000031.1"/>
</dbReference>
<sequence>MLAEALQRNKYYWLSISITIALAYGFTLTNPSMGVDDESFDRYINGGALLAQGRWGGHLTQYVFNTFDYIPFWRDFIGVLLIATGITLWGYILQKFSDKYFNDKSIIVFSCVSISCPLIAENFIFMMTTIEMGIVLCLIPIALNYFFEQVVNKKSFVHLLFAVILFTFALSYSELAVVYFVFGIFTVCFLLVYFSSNKNEFTLPKVLFILIKGLVLTAVVLLFNSVITSGLQSLFSVSPSGYTSNYIQYDFSSVGNLFSSLFEFIKVFFGFSFIGKSMGIYVAFASAFLLLIYSVMGAVNNKKITYLLLGLGIILSAFSMYFITGNINLVNRIFITYSVFTGFVIALIYMYFQNKKVLKINLHIIVSILVVLTVLYQTKYINQVFDTDYKRYQLDLAKMNSIAEEIKEYNGDNSQKEIVFVGLPENYNLKLGDTEGYSIFQWDRFNGIQSELRKSGRIFRFMNLHGYNFKELTNMDEQEIIKNASGMQQYPRKGYVKDFGDYLIVKIGPSTYETSDFTAKEFNEMYSKDSSEVKYTKDWFSYENNILSLGGWGGIQGAKSSNTVIQAALINDQRQYYLKTGIERRESTKADDYNGLNTGYHIYSFDTSTLISGTYKVVLIFSDNDAKRLVHIEETIHIP</sequence>
<feature type="transmembrane region" description="Helical" evidence="1">
    <location>
        <begin position="12"/>
        <end position="29"/>
    </location>
</feature>
<reference evidence="2" key="2">
    <citation type="submission" date="2020-09" db="EMBL/GenBank/DDBJ databases">
        <authorList>
            <person name="Sun Q."/>
            <person name="Zhou Y."/>
        </authorList>
    </citation>
    <scope>NUCLEOTIDE SEQUENCE</scope>
    <source>
        <strain evidence="2">CGMCC 1.16134</strain>
    </source>
</reference>
<feature type="transmembrane region" description="Helical" evidence="1">
    <location>
        <begin position="358"/>
        <end position="376"/>
    </location>
</feature>
<evidence type="ECO:0000256" key="1">
    <source>
        <dbReference type="SAM" id="Phobius"/>
    </source>
</evidence>
<evidence type="ECO:0000313" key="2">
    <source>
        <dbReference type="EMBL" id="GGG01082.1"/>
    </source>
</evidence>
<evidence type="ECO:0000313" key="3">
    <source>
        <dbReference type="Proteomes" id="UP000637643"/>
    </source>
</evidence>
<feature type="transmembrane region" description="Helical" evidence="1">
    <location>
        <begin position="130"/>
        <end position="147"/>
    </location>
</feature>
<feature type="transmembrane region" description="Helical" evidence="1">
    <location>
        <begin position="206"/>
        <end position="227"/>
    </location>
</feature>
<keyword evidence="1" id="KW-0472">Membrane</keyword>
<keyword evidence="1" id="KW-1133">Transmembrane helix</keyword>
<keyword evidence="3" id="KW-1185">Reference proteome</keyword>
<dbReference type="Proteomes" id="UP000637643">
    <property type="component" value="Unassembled WGS sequence"/>
</dbReference>
<reference evidence="2" key="1">
    <citation type="journal article" date="2014" name="Int. J. Syst. Evol. Microbiol.">
        <title>Complete genome sequence of Corynebacterium casei LMG S-19264T (=DSM 44701T), isolated from a smear-ripened cheese.</title>
        <authorList>
            <consortium name="US DOE Joint Genome Institute (JGI-PGF)"/>
            <person name="Walter F."/>
            <person name="Albersmeier A."/>
            <person name="Kalinowski J."/>
            <person name="Ruckert C."/>
        </authorList>
    </citation>
    <scope>NUCLEOTIDE SEQUENCE</scope>
    <source>
        <strain evidence="2">CGMCC 1.16134</strain>
    </source>
</reference>
<feature type="transmembrane region" description="Helical" evidence="1">
    <location>
        <begin position="156"/>
        <end position="172"/>
    </location>
</feature>
<feature type="transmembrane region" description="Helical" evidence="1">
    <location>
        <begin position="178"/>
        <end position="194"/>
    </location>
</feature>
<dbReference type="EMBL" id="BMKR01000031">
    <property type="protein sequence ID" value="GGG01082.1"/>
    <property type="molecule type" value="Genomic_DNA"/>
</dbReference>
<feature type="transmembrane region" description="Helical" evidence="1">
    <location>
        <begin position="72"/>
        <end position="93"/>
    </location>
</feature>
<accession>A0A917CY15</accession>
<name>A0A917CY15_9BACL</name>
<feature type="transmembrane region" description="Helical" evidence="1">
    <location>
        <begin position="304"/>
        <end position="323"/>
    </location>
</feature>
<feature type="transmembrane region" description="Helical" evidence="1">
    <location>
        <begin position="329"/>
        <end position="351"/>
    </location>
</feature>
<dbReference type="InterPro" id="IPR025686">
    <property type="entry name" value="Glucos_trans_II"/>
</dbReference>
<keyword evidence="1" id="KW-0812">Transmembrane</keyword>
<evidence type="ECO:0008006" key="4">
    <source>
        <dbReference type="Google" id="ProtNLM"/>
    </source>
</evidence>
<protein>
    <recommendedName>
        <fullName evidence="4">Glucosyl transferase GtrII</fullName>
    </recommendedName>
</protein>
<proteinExistence type="predicted"/>